<feature type="domain" description="Peroxisomal membrane protein PEX14-like KPWE" evidence="2">
    <location>
        <begin position="164"/>
        <end position="213"/>
    </location>
</feature>
<evidence type="ECO:0000313" key="4">
    <source>
        <dbReference type="EMBL" id="KXX81204.1"/>
    </source>
</evidence>
<dbReference type="InterPro" id="IPR040554">
    <property type="entry name" value="KPWE_PEX14_dom"/>
</dbReference>
<dbReference type="OrthoDB" id="9936937at2759"/>
<dbReference type="Proteomes" id="UP000078237">
    <property type="component" value="Unassembled WGS sequence"/>
</dbReference>
<feature type="region of interest" description="Disordered" evidence="1">
    <location>
        <begin position="1"/>
        <end position="24"/>
    </location>
</feature>
<evidence type="ECO:0000259" key="3">
    <source>
        <dbReference type="Pfam" id="PF25871"/>
    </source>
</evidence>
<evidence type="ECO:0000256" key="1">
    <source>
        <dbReference type="SAM" id="MobiDB-lite"/>
    </source>
</evidence>
<organism evidence="4 5">
    <name type="scientific">Madurella mycetomatis</name>
    <dbReference type="NCBI Taxonomy" id="100816"/>
    <lineage>
        <taxon>Eukaryota</taxon>
        <taxon>Fungi</taxon>
        <taxon>Dikarya</taxon>
        <taxon>Ascomycota</taxon>
        <taxon>Pezizomycotina</taxon>
        <taxon>Sordariomycetes</taxon>
        <taxon>Sordariomycetidae</taxon>
        <taxon>Sordariales</taxon>
        <taxon>Sordariales incertae sedis</taxon>
        <taxon>Madurella</taxon>
    </lineage>
</organism>
<name>A0A175WE71_9PEZI</name>
<reference evidence="4 5" key="1">
    <citation type="journal article" date="2016" name="Genome Announc.">
        <title>Genome Sequence of Madurella mycetomatis mm55, Isolated from a Human Mycetoma Case in Sudan.</title>
        <authorList>
            <person name="Smit S."/>
            <person name="Derks M.F."/>
            <person name="Bervoets S."/>
            <person name="Fahal A."/>
            <person name="van Leeuwen W."/>
            <person name="van Belkum A."/>
            <person name="van de Sande W.W."/>
        </authorList>
    </citation>
    <scope>NUCLEOTIDE SEQUENCE [LARGE SCALE GENOMIC DNA]</scope>
    <source>
        <strain evidence="5">mm55</strain>
    </source>
</reference>
<dbReference type="EMBL" id="LCTW02000040">
    <property type="protein sequence ID" value="KXX81204.1"/>
    <property type="molecule type" value="Genomic_DNA"/>
</dbReference>
<comment type="caution">
    <text evidence="4">The sequence shown here is derived from an EMBL/GenBank/DDBJ whole genome shotgun (WGS) entry which is preliminary data.</text>
</comment>
<feature type="region of interest" description="Disordered" evidence="1">
    <location>
        <begin position="233"/>
        <end position="254"/>
    </location>
</feature>
<feature type="compositionally biased region" description="Polar residues" evidence="1">
    <location>
        <begin position="12"/>
        <end position="21"/>
    </location>
</feature>
<protein>
    <submittedName>
        <fullName evidence="4">Uncharacterized protein</fullName>
    </submittedName>
</protein>
<evidence type="ECO:0000259" key="2">
    <source>
        <dbReference type="Pfam" id="PF17733"/>
    </source>
</evidence>
<accession>A0A175WE71</accession>
<dbReference type="InterPro" id="IPR058841">
    <property type="entry name" value="HTH_76"/>
</dbReference>
<sequence length="254" mass="27548">MDAAASHDQGVVPTQQSTNGPNAEFKKFDSYPWVRDRSFLQGLMATLGPSLASKSDRFMRQKAQNTTLHARIWWYKSRFNVDIDRTAYDDYSASHPSSSPDTTILAKLDEIQQRMGIGPAPSSTRDQSQNQAIPAWQLNAPKVDLSKKADDGATHASTGSGGAPYPDNFQALIEAVTMGKPIPGIKEIPNTVVRPPGVTPFGKMKAPRKPWEKDLPPDALAQTSVLGDVIDKEFPPLPDDGAATTATETEKTSA</sequence>
<dbReference type="PANTHER" id="PTHR36855">
    <property type="entry name" value="CHROMOSOME 10, WHOLE GENOME SHOTGUN SEQUENCE"/>
    <property type="match status" value="1"/>
</dbReference>
<gene>
    <name evidence="4" type="ORF">MMYC01_201398</name>
</gene>
<dbReference type="PANTHER" id="PTHR36855:SF1">
    <property type="entry name" value="PEROXISOME MEMBRANE ANCHOR PROTEIN PEX14P N-TERMINAL DOMAIN-CONTAINING PROTEIN"/>
    <property type="match status" value="1"/>
</dbReference>
<evidence type="ECO:0000313" key="5">
    <source>
        <dbReference type="Proteomes" id="UP000078237"/>
    </source>
</evidence>
<proteinExistence type="predicted"/>
<dbReference type="STRING" id="100816.A0A175WE71"/>
<feature type="domain" description="PEX14-like helix-turn-helix" evidence="3">
    <location>
        <begin position="23"/>
        <end position="96"/>
    </location>
</feature>
<dbReference type="Pfam" id="PF17733">
    <property type="entry name" value="KPWE_dom"/>
    <property type="match status" value="1"/>
</dbReference>
<dbReference type="Pfam" id="PF25871">
    <property type="entry name" value="HTH_76"/>
    <property type="match status" value="1"/>
</dbReference>
<dbReference type="AlphaFoldDB" id="A0A175WE71"/>
<dbReference type="VEuPathDB" id="FungiDB:MMYC01_201398"/>
<keyword evidence="5" id="KW-1185">Reference proteome</keyword>